<comment type="similarity">
    <text evidence="9">Belongs to the DHNA family.</text>
</comment>
<evidence type="ECO:0000256" key="5">
    <source>
        <dbReference type="ARBA" id="ARBA00022741"/>
    </source>
</evidence>
<reference evidence="11 12" key="1">
    <citation type="journal article" date="2016" name="Int. J. Syst. Evol. Microbiol.">
        <title>Peptococcus simiae sp. nov., isolated from rhesus macaque faeces and emended description of the genus Peptococcus.</title>
        <authorList>
            <person name="Shkoporov A.N."/>
            <person name="Efimov B.A."/>
            <person name="Kondova I."/>
            <person name="Ouwerling B."/>
            <person name="Chaplin A.V."/>
            <person name="Shcherbakova V.A."/>
            <person name="Langermans J.A.M."/>
        </authorList>
    </citation>
    <scope>NUCLEOTIDE SEQUENCE [LARGE SCALE GENOMIC DNA]</scope>
    <source>
        <strain evidence="11 12">M108</strain>
    </source>
</reference>
<evidence type="ECO:0000313" key="11">
    <source>
        <dbReference type="EMBL" id="MFM9413650.1"/>
    </source>
</evidence>
<sequence>MDYLKIDRLVVFANHGLFPEENKLGQRFEISLKLEVVTSHAGMRDDLSRGVDYGAVCHEAQRFFQAHTVKLLETAAEQLARQLLLTFPPVHGLELTIAKPWAPIGLPLDTASITINRRWHPVVVALGANEGDRLATLCTAIEALEASEGIRLKKIASFIETPAVGRRQEAPYLNGALLLDTCLLPRECLRLLQGLEDQAGRVREEKWGSRPLDCDMIFYGDLVSENPRLYLPHPRYRDRAFVLEPLREIAPYYRDPLTGQTVEEVWQALTAKEKP</sequence>
<dbReference type="InterPro" id="IPR043133">
    <property type="entry name" value="GTP-CH-I_C/QueF"/>
</dbReference>
<keyword evidence="7" id="KW-0067">ATP-binding</keyword>
<name>A0ABW9GYE8_9FIRM</name>
<keyword evidence="6" id="KW-0418">Kinase</keyword>
<keyword evidence="4 11" id="KW-0808">Transferase</keyword>
<comment type="catalytic activity">
    <reaction evidence="1">
        <text>6-hydroxymethyl-7,8-dihydropterin + ATP = (7,8-dihydropterin-6-yl)methyl diphosphate + AMP + H(+)</text>
        <dbReference type="Rhea" id="RHEA:11412"/>
        <dbReference type="ChEBI" id="CHEBI:15378"/>
        <dbReference type="ChEBI" id="CHEBI:30616"/>
        <dbReference type="ChEBI" id="CHEBI:44841"/>
        <dbReference type="ChEBI" id="CHEBI:72950"/>
        <dbReference type="ChEBI" id="CHEBI:456215"/>
        <dbReference type="EC" id="2.7.6.3"/>
    </reaction>
</comment>
<evidence type="ECO:0000256" key="3">
    <source>
        <dbReference type="ARBA" id="ARBA00009640"/>
    </source>
</evidence>
<dbReference type="InterPro" id="IPR006156">
    <property type="entry name" value="Dihydroneopterin_aldolase"/>
</dbReference>
<dbReference type="NCBIfam" id="TIGR00526">
    <property type="entry name" value="folB_dom"/>
    <property type="match status" value="1"/>
</dbReference>
<keyword evidence="12" id="KW-1185">Reference proteome</keyword>
<evidence type="ECO:0000256" key="9">
    <source>
        <dbReference type="RuleBase" id="RU362079"/>
    </source>
</evidence>
<dbReference type="Gene3D" id="3.30.1130.10">
    <property type="match status" value="1"/>
</dbReference>
<gene>
    <name evidence="11" type="primary">folK</name>
    <name evidence="11" type="ORF">ACKQTC_04640</name>
</gene>
<dbReference type="EC" id="2.7.6.3" evidence="9"/>
<comment type="pathway">
    <text evidence="2">Cofactor biosynthesis; tetrahydrofolate biosynthesis; 2-amino-4-hydroxy-6-hydroxymethyl-7,8-dihydropteridine diphosphate from 7,8-dihydroneopterin triphosphate: step 4/4.</text>
</comment>
<comment type="similarity">
    <text evidence="3">In the N-terminal section; belongs to the DHNA family.</text>
</comment>
<organism evidence="11 12">
    <name type="scientific">Peptococcus simiae</name>
    <dbReference type="NCBI Taxonomy" id="1643805"/>
    <lineage>
        <taxon>Bacteria</taxon>
        <taxon>Bacillati</taxon>
        <taxon>Bacillota</taxon>
        <taxon>Clostridia</taxon>
        <taxon>Eubacteriales</taxon>
        <taxon>Peptococcaceae</taxon>
        <taxon>Peptococcus</taxon>
    </lineage>
</organism>
<dbReference type="CDD" id="cd00534">
    <property type="entry name" value="DHNA_DHNTPE"/>
    <property type="match status" value="1"/>
</dbReference>
<evidence type="ECO:0000256" key="6">
    <source>
        <dbReference type="ARBA" id="ARBA00022777"/>
    </source>
</evidence>
<evidence type="ECO:0000256" key="8">
    <source>
        <dbReference type="ARBA" id="ARBA00022909"/>
    </source>
</evidence>
<dbReference type="InterPro" id="IPR035907">
    <property type="entry name" value="Hppk_sf"/>
</dbReference>
<dbReference type="RefSeq" id="WP_408977267.1">
    <property type="nucleotide sequence ID" value="NZ_JBJUVG010000005.1"/>
</dbReference>
<dbReference type="EC" id="4.1.2.25" evidence="9"/>
<dbReference type="GO" id="GO:0003848">
    <property type="term" value="F:2-amino-4-hydroxy-6-hydroxymethyldihydropteridine diphosphokinase activity"/>
    <property type="evidence" value="ECO:0007669"/>
    <property type="project" value="UniProtKB-EC"/>
</dbReference>
<dbReference type="NCBIfam" id="TIGR01498">
    <property type="entry name" value="folK"/>
    <property type="match status" value="1"/>
</dbReference>
<keyword evidence="8 9" id="KW-0289">Folate biosynthesis</keyword>
<dbReference type="NCBIfam" id="TIGR00525">
    <property type="entry name" value="folB"/>
    <property type="match status" value="1"/>
</dbReference>
<dbReference type="SUPFAM" id="SSF55083">
    <property type="entry name" value="6-hydroxymethyl-7,8-dihydropterin pyrophosphokinase, HPPK"/>
    <property type="match status" value="1"/>
</dbReference>
<evidence type="ECO:0000313" key="12">
    <source>
        <dbReference type="Proteomes" id="UP001631949"/>
    </source>
</evidence>
<feature type="domain" description="Dihydroneopterin aldolase/epimerase" evidence="10">
    <location>
        <begin position="4"/>
        <end position="117"/>
    </location>
</feature>
<evidence type="ECO:0000256" key="1">
    <source>
        <dbReference type="ARBA" id="ARBA00000198"/>
    </source>
</evidence>
<comment type="function">
    <text evidence="9">Catalyzes the conversion of 7,8-dihydroneopterin to 6-hydroxymethyl-7,8-dihydropterin.</text>
</comment>
<evidence type="ECO:0000256" key="7">
    <source>
        <dbReference type="ARBA" id="ARBA00022840"/>
    </source>
</evidence>
<comment type="caution">
    <text evidence="11">The sequence shown here is derived from an EMBL/GenBank/DDBJ whole genome shotgun (WGS) entry which is preliminary data.</text>
</comment>
<dbReference type="Proteomes" id="UP001631949">
    <property type="component" value="Unassembled WGS sequence"/>
</dbReference>
<keyword evidence="9" id="KW-0456">Lyase</keyword>
<dbReference type="InterPro" id="IPR006157">
    <property type="entry name" value="FolB_dom"/>
</dbReference>
<protein>
    <recommendedName>
        <fullName evidence="9">Bifunctional folate synthesis protein</fullName>
    </recommendedName>
    <domain>
        <recommendedName>
            <fullName evidence="9">Dihydroneopterin aldolase</fullName>
            <shortName evidence="9">DHNA</shortName>
            <ecNumber evidence="9">4.1.2.25</ecNumber>
        </recommendedName>
        <alternativeName>
            <fullName evidence="9">7,8-dihydroneopterin aldolase</fullName>
        </alternativeName>
    </domain>
    <domain>
        <recommendedName>
            <fullName evidence="9">2-amino-4-hydroxy-6-hydroxymethyldihydropteridine pyrophosphokinase</fullName>
            <ecNumber evidence="9">2.7.6.3</ecNumber>
        </recommendedName>
        <alternativeName>
            <fullName evidence="9">6-hydroxymethyl-7,8-dihydropterin pyrophosphokinase</fullName>
            <shortName evidence="9">PPPK</shortName>
        </alternativeName>
        <alternativeName>
            <fullName evidence="9">7,8-dihydro-6-hydroxymethylpterin pyrophosphokinase</fullName>
            <shortName evidence="9">HPPK</shortName>
        </alternativeName>
    </domain>
</protein>
<accession>A0ABW9GYE8</accession>
<dbReference type="Pfam" id="PF02152">
    <property type="entry name" value="FolB"/>
    <property type="match status" value="1"/>
</dbReference>
<dbReference type="Gene3D" id="3.30.70.560">
    <property type="entry name" value="7,8-Dihydro-6-hydroxymethylpterin-pyrophosphokinase HPPK"/>
    <property type="match status" value="1"/>
</dbReference>
<dbReference type="CDD" id="cd00483">
    <property type="entry name" value="HPPK"/>
    <property type="match status" value="1"/>
</dbReference>
<dbReference type="SUPFAM" id="SSF55620">
    <property type="entry name" value="Tetrahydrobiopterin biosynthesis enzymes-like"/>
    <property type="match status" value="1"/>
</dbReference>
<keyword evidence="5" id="KW-0547">Nucleotide-binding</keyword>
<proteinExistence type="inferred from homology"/>
<evidence type="ECO:0000256" key="4">
    <source>
        <dbReference type="ARBA" id="ARBA00022679"/>
    </source>
</evidence>
<dbReference type="Pfam" id="PF01288">
    <property type="entry name" value="HPPK"/>
    <property type="match status" value="1"/>
</dbReference>
<comment type="catalytic activity">
    <reaction evidence="9">
        <text>7,8-dihydroneopterin = 6-hydroxymethyl-7,8-dihydropterin + glycolaldehyde</text>
        <dbReference type="Rhea" id="RHEA:10540"/>
        <dbReference type="ChEBI" id="CHEBI:17001"/>
        <dbReference type="ChEBI" id="CHEBI:17071"/>
        <dbReference type="ChEBI" id="CHEBI:44841"/>
        <dbReference type="EC" id="4.1.2.25"/>
    </reaction>
</comment>
<dbReference type="PANTHER" id="PTHR43071:SF1">
    <property type="entry name" value="2-AMINO-4-HYDROXY-6-HYDROXYMETHYLDIHYDROPTERIDINE PYROPHOSPHOKINASE"/>
    <property type="match status" value="1"/>
</dbReference>
<dbReference type="PANTHER" id="PTHR43071">
    <property type="entry name" value="2-AMINO-4-HYDROXY-6-HYDROXYMETHYLDIHYDROPTERIDINE PYROPHOSPHOKINASE"/>
    <property type="match status" value="1"/>
</dbReference>
<dbReference type="EMBL" id="JBJUVG010000005">
    <property type="protein sequence ID" value="MFM9413650.1"/>
    <property type="molecule type" value="Genomic_DNA"/>
</dbReference>
<comment type="pathway">
    <text evidence="9">Cofactor biosynthesis; tetrahydrofolate biosynthesis; 2-amino-4-hydroxy-6-hydroxymethyl-7,8-dihydropteridine diphosphate from 7,8-dihydroneopterin triphosphate: step 3/4.</text>
</comment>
<dbReference type="InterPro" id="IPR000550">
    <property type="entry name" value="Hppk"/>
</dbReference>
<dbReference type="SMART" id="SM00905">
    <property type="entry name" value="FolB"/>
    <property type="match status" value="1"/>
</dbReference>
<evidence type="ECO:0000259" key="10">
    <source>
        <dbReference type="SMART" id="SM00905"/>
    </source>
</evidence>
<evidence type="ECO:0000256" key="2">
    <source>
        <dbReference type="ARBA" id="ARBA00005051"/>
    </source>
</evidence>